<sequence>MYQSILVPYDRSEHAKHALSAALELASTSFEGKVTLLYVAELPDFDDPTFEAAAQMAGVARVSQEDSLAAQREFYERKKKDLIADAKSIVGDFTQVVYRVTSGKPHDAIVEFAETGQFDLVVMGNRGLGALRGALGSVSYAVLRSVDIPVLIVK</sequence>
<evidence type="ECO:0000313" key="3">
    <source>
        <dbReference type="EMBL" id="ACU94100.1"/>
    </source>
</evidence>
<dbReference type="STRING" id="469378.Ccur_03760"/>
<name>C7MMG0_CRYCD</name>
<dbReference type="eggNOG" id="COG0589">
    <property type="taxonomic scope" value="Bacteria"/>
</dbReference>
<dbReference type="OrthoDB" id="3175354at2"/>
<evidence type="ECO:0000259" key="2">
    <source>
        <dbReference type="Pfam" id="PF00582"/>
    </source>
</evidence>
<keyword evidence="4" id="KW-1185">Reference proteome</keyword>
<dbReference type="InterPro" id="IPR014729">
    <property type="entry name" value="Rossmann-like_a/b/a_fold"/>
</dbReference>
<evidence type="ECO:0000256" key="1">
    <source>
        <dbReference type="ARBA" id="ARBA00008791"/>
    </source>
</evidence>
<protein>
    <submittedName>
        <fullName evidence="3">Universal stress protein UspA-like protein</fullName>
    </submittedName>
</protein>
<dbReference type="SUPFAM" id="SSF52402">
    <property type="entry name" value="Adenine nucleotide alpha hydrolases-like"/>
    <property type="match status" value="1"/>
</dbReference>
<comment type="similarity">
    <text evidence="1">Belongs to the universal stress protein A family.</text>
</comment>
<proteinExistence type="inferred from homology"/>
<dbReference type="PANTHER" id="PTHR46268:SF6">
    <property type="entry name" value="UNIVERSAL STRESS PROTEIN UP12"/>
    <property type="match status" value="1"/>
</dbReference>
<dbReference type="Proteomes" id="UP000000954">
    <property type="component" value="Chromosome"/>
</dbReference>
<evidence type="ECO:0000313" key="4">
    <source>
        <dbReference type="Proteomes" id="UP000000954"/>
    </source>
</evidence>
<dbReference type="PANTHER" id="PTHR46268">
    <property type="entry name" value="STRESS RESPONSE PROTEIN NHAX"/>
    <property type="match status" value="1"/>
</dbReference>
<dbReference type="RefSeq" id="WP_012802788.1">
    <property type="nucleotide sequence ID" value="NC_013170.1"/>
</dbReference>
<reference evidence="3 4" key="1">
    <citation type="journal article" date="2009" name="Stand. Genomic Sci.">
        <title>Complete genome sequence of Cryptobacterium curtum type strain (12-3).</title>
        <authorList>
            <person name="Mavrommatis K."/>
            <person name="Pukall R."/>
            <person name="Rohde C."/>
            <person name="Chen F."/>
            <person name="Sims D."/>
            <person name="Brettin T."/>
            <person name="Kuske C."/>
            <person name="Detter J.C."/>
            <person name="Han C."/>
            <person name="Lapidus A."/>
            <person name="Copeland A."/>
            <person name="Glavina Del Rio T."/>
            <person name="Nolan M."/>
            <person name="Lucas S."/>
            <person name="Tice H."/>
            <person name="Cheng J.F."/>
            <person name="Bruce D."/>
            <person name="Goodwin L."/>
            <person name="Pitluck S."/>
            <person name="Ovchinnikova G."/>
            <person name="Pati A."/>
            <person name="Ivanova N."/>
            <person name="Chen A."/>
            <person name="Palaniappan K."/>
            <person name="Chain P."/>
            <person name="D'haeseleer P."/>
            <person name="Goker M."/>
            <person name="Bristow J."/>
            <person name="Eisen J.A."/>
            <person name="Markowitz V."/>
            <person name="Hugenholtz P."/>
            <person name="Rohde M."/>
            <person name="Klenk H.P."/>
            <person name="Kyrpides N.C."/>
        </authorList>
    </citation>
    <scope>NUCLEOTIDE SEQUENCE [LARGE SCALE GENOMIC DNA]</scope>
    <source>
        <strain evidence="4">ATCC 700683 / DSM 15641 / 12-3</strain>
    </source>
</reference>
<dbReference type="Gene3D" id="3.40.50.620">
    <property type="entry name" value="HUPs"/>
    <property type="match status" value="1"/>
</dbReference>
<gene>
    <name evidence="3" type="ordered locus">Ccur_03760</name>
</gene>
<organism evidence="3 4">
    <name type="scientific">Cryptobacterium curtum (strain ATCC 700683 / DSM 15641 / CCUG 43107 / 12-3)</name>
    <dbReference type="NCBI Taxonomy" id="469378"/>
    <lineage>
        <taxon>Bacteria</taxon>
        <taxon>Bacillati</taxon>
        <taxon>Actinomycetota</taxon>
        <taxon>Coriobacteriia</taxon>
        <taxon>Eggerthellales</taxon>
        <taxon>Eggerthellaceae</taxon>
        <taxon>Cryptobacterium</taxon>
    </lineage>
</organism>
<dbReference type="PRINTS" id="PR01438">
    <property type="entry name" value="UNVRSLSTRESS"/>
</dbReference>
<dbReference type="CDD" id="cd00293">
    <property type="entry name" value="USP-like"/>
    <property type="match status" value="1"/>
</dbReference>
<dbReference type="EMBL" id="CP001682">
    <property type="protein sequence ID" value="ACU94100.1"/>
    <property type="molecule type" value="Genomic_DNA"/>
</dbReference>
<dbReference type="AlphaFoldDB" id="C7MMG0"/>
<dbReference type="Pfam" id="PF00582">
    <property type="entry name" value="Usp"/>
    <property type="match status" value="1"/>
</dbReference>
<dbReference type="InterPro" id="IPR006015">
    <property type="entry name" value="Universal_stress_UspA"/>
</dbReference>
<accession>C7MMG0</accession>
<dbReference type="HOGENOM" id="CLU_049301_16_2_11"/>
<dbReference type="InterPro" id="IPR006016">
    <property type="entry name" value="UspA"/>
</dbReference>
<dbReference type="KEGG" id="ccu:Ccur_03760"/>
<feature type="domain" description="UspA" evidence="2">
    <location>
        <begin position="1"/>
        <end position="154"/>
    </location>
</feature>